<organism evidence="2 3">
    <name type="scientific">Cuscuta europaea</name>
    <name type="common">European dodder</name>
    <dbReference type="NCBI Taxonomy" id="41803"/>
    <lineage>
        <taxon>Eukaryota</taxon>
        <taxon>Viridiplantae</taxon>
        <taxon>Streptophyta</taxon>
        <taxon>Embryophyta</taxon>
        <taxon>Tracheophyta</taxon>
        <taxon>Spermatophyta</taxon>
        <taxon>Magnoliopsida</taxon>
        <taxon>eudicotyledons</taxon>
        <taxon>Gunneridae</taxon>
        <taxon>Pentapetalae</taxon>
        <taxon>asterids</taxon>
        <taxon>lamiids</taxon>
        <taxon>Solanales</taxon>
        <taxon>Convolvulaceae</taxon>
        <taxon>Cuscuteae</taxon>
        <taxon>Cuscuta</taxon>
        <taxon>Cuscuta subgen. Cuscuta</taxon>
    </lineage>
</organism>
<dbReference type="AlphaFoldDB" id="A0A9P1E1D4"/>
<dbReference type="PANTHER" id="PTHR47723">
    <property type="entry name" value="OS05G0353850 PROTEIN"/>
    <property type="match status" value="1"/>
</dbReference>
<dbReference type="GO" id="GO:0003676">
    <property type="term" value="F:nucleic acid binding"/>
    <property type="evidence" value="ECO:0007669"/>
    <property type="project" value="InterPro"/>
</dbReference>
<dbReference type="InterPro" id="IPR012337">
    <property type="entry name" value="RNaseH-like_sf"/>
</dbReference>
<dbReference type="Gene3D" id="3.30.420.10">
    <property type="entry name" value="Ribonuclease H-like superfamily/Ribonuclease H"/>
    <property type="match status" value="1"/>
</dbReference>
<gene>
    <name evidence="2" type="ORF">CEURO_LOCUS3837</name>
</gene>
<dbReference type="SUPFAM" id="SSF53098">
    <property type="entry name" value="Ribonuclease H-like"/>
    <property type="match status" value="1"/>
</dbReference>
<dbReference type="PANTHER" id="PTHR47723:SF19">
    <property type="entry name" value="POLYNUCLEOTIDYL TRANSFERASE, RIBONUCLEASE H-LIKE SUPERFAMILY PROTEIN"/>
    <property type="match status" value="1"/>
</dbReference>
<sequence length="125" mass="14717">MDDCFPLQTSFALEAELLAILFVIKWMTAKGFEDFVVDSDSSVVLDFFTGRETRRWKMAIQETIQISGRKQISFSHGFRESNWVSHYLAPAHLDQLVYYDRLNQLPTLAKRAYWMDYFGIPSFRF</sequence>
<accession>A0A9P1E1D4</accession>
<feature type="domain" description="RNase H type-1" evidence="1">
    <location>
        <begin position="12"/>
        <end position="90"/>
    </location>
</feature>
<dbReference type="Proteomes" id="UP001152484">
    <property type="component" value="Unassembled WGS sequence"/>
</dbReference>
<evidence type="ECO:0000313" key="3">
    <source>
        <dbReference type="Proteomes" id="UP001152484"/>
    </source>
</evidence>
<name>A0A9P1E1D4_CUSEU</name>
<evidence type="ECO:0000313" key="2">
    <source>
        <dbReference type="EMBL" id="CAH9070933.1"/>
    </source>
</evidence>
<comment type="caution">
    <text evidence="2">The sequence shown here is derived from an EMBL/GenBank/DDBJ whole genome shotgun (WGS) entry which is preliminary data.</text>
</comment>
<dbReference type="OrthoDB" id="1211021at2759"/>
<protein>
    <recommendedName>
        <fullName evidence="1">RNase H type-1 domain-containing protein</fullName>
    </recommendedName>
</protein>
<dbReference type="Pfam" id="PF13456">
    <property type="entry name" value="RVT_3"/>
    <property type="match status" value="1"/>
</dbReference>
<dbReference type="GO" id="GO:0004523">
    <property type="term" value="F:RNA-DNA hybrid ribonuclease activity"/>
    <property type="evidence" value="ECO:0007669"/>
    <property type="project" value="InterPro"/>
</dbReference>
<dbReference type="CDD" id="cd06222">
    <property type="entry name" value="RNase_H_like"/>
    <property type="match status" value="1"/>
</dbReference>
<proteinExistence type="predicted"/>
<dbReference type="InterPro" id="IPR036397">
    <property type="entry name" value="RNaseH_sf"/>
</dbReference>
<reference evidence="2" key="1">
    <citation type="submission" date="2022-07" db="EMBL/GenBank/DDBJ databases">
        <authorList>
            <person name="Macas J."/>
            <person name="Novak P."/>
            <person name="Neumann P."/>
        </authorList>
    </citation>
    <scope>NUCLEOTIDE SEQUENCE</scope>
</reference>
<dbReference type="InterPro" id="IPR044730">
    <property type="entry name" value="RNase_H-like_dom_plant"/>
</dbReference>
<keyword evidence="3" id="KW-1185">Reference proteome</keyword>
<dbReference type="EMBL" id="CAMAPE010000006">
    <property type="protein sequence ID" value="CAH9070933.1"/>
    <property type="molecule type" value="Genomic_DNA"/>
</dbReference>
<dbReference type="InterPro" id="IPR053151">
    <property type="entry name" value="RNase_H-like"/>
</dbReference>
<dbReference type="InterPro" id="IPR002156">
    <property type="entry name" value="RNaseH_domain"/>
</dbReference>
<evidence type="ECO:0000259" key="1">
    <source>
        <dbReference type="Pfam" id="PF13456"/>
    </source>
</evidence>